<dbReference type="RefSeq" id="WP_254161732.1">
    <property type="nucleotide sequence ID" value="NZ_JAHESF010000004.1"/>
</dbReference>
<evidence type="ECO:0000313" key="1">
    <source>
        <dbReference type="EMBL" id="MBT1696451.1"/>
    </source>
</evidence>
<organism evidence="1 2">
    <name type="scientific">Chryseosolibacter histidini</name>
    <dbReference type="NCBI Taxonomy" id="2782349"/>
    <lineage>
        <taxon>Bacteria</taxon>
        <taxon>Pseudomonadati</taxon>
        <taxon>Bacteroidota</taxon>
        <taxon>Cytophagia</taxon>
        <taxon>Cytophagales</taxon>
        <taxon>Chryseotaleaceae</taxon>
        <taxon>Chryseosolibacter</taxon>
    </lineage>
</organism>
<comment type="caution">
    <text evidence="1">The sequence shown here is derived from an EMBL/GenBank/DDBJ whole genome shotgun (WGS) entry which is preliminary data.</text>
</comment>
<gene>
    <name evidence="1" type="ORF">KK083_06170</name>
</gene>
<dbReference type="EMBL" id="JAHESF010000004">
    <property type="protein sequence ID" value="MBT1696451.1"/>
    <property type="molecule type" value="Genomic_DNA"/>
</dbReference>
<proteinExistence type="predicted"/>
<protein>
    <submittedName>
        <fullName evidence="1">Uncharacterized protein</fullName>
    </submittedName>
</protein>
<name>A0AAP2DHG7_9BACT</name>
<sequence length="117" mass="13335">MTDMKLFRVKFVRDVMLLIAGLTFLNMGFFLAEAAALKLKNTKLLENIARSGFEEERDGGEEAPGGDASEEEVDLMNNHYFFQQSISFEFILQRKGAHNERFSPPHHLEIFCPPPEA</sequence>
<dbReference type="Proteomes" id="UP001319200">
    <property type="component" value="Unassembled WGS sequence"/>
</dbReference>
<dbReference type="AlphaFoldDB" id="A0AAP2DHG7"/>
<evidence type="ECO:0000313" key="2">
    <source>
        <dbReference type="Proteomes" id="UP001319200"/>
    </source>
</evidence>
<reference evidence="1 2" key="1">
    <citation type="submission" date="2021-05" db="EMBL/GenBank/DDBJ databases">
        <title>A Polyphasic approach of four new species of the genus Ohtaekwangia: Ohtaekwangia histidinii sp. nov., Ohtaekwangia cretensis sp. nov., Ohtaekwangia indiensis sp. nov., Ohtaekwangia reichenbachii sp. nov. from diverse environment.</title>
        <authorList>
            <person name="Octaviana S."/>
        </authorList>
    </citation>
    <scope>NUCLEOTIDE SEQUENCE [LARGE SCALE GENOMIC DNA]</scope>
    <source>
        <strain evidence="1 2">PWU4</strain>
    </source>
</reference>
<keyword evidence="2" id="KW-1185">Reference proteome</keyword>
<accession>A0AAP2DHG7</accession>